<accession>A0AAW1U2M0</accession>
<keyword evidence="2" id="KW-1185">Reference proteome</keyword>
<proteinExistence type="predicted"/>
<gene>
    <name evidence="1" type="ORF">WA026_005597</name>
</gene>
<comment type="caution">
    <text evidence="1">The sequence shown here is derived from an EMBL/GenBank/DDBJ whole genome shotgun (WGS) entry which is preliminary data.</text>
</comment>
<dbReference type="EMBL" id="JARQZJ010000032">
    <property type="protein sequence ID" value="KAK9874791.1"/>
    <property type="molecule type" value="Genomic_DNA"/>
</dbReference>
<protein>
    <submittedName>
        <fullName evidence="1">Uncharacterized protein</fullName>
    </submittedName>
</protein>
<organism evidence="1 2">
    <name type="scientific">Henosepilachna vigintioctopunctata</name>
    <dbReference type="NCBI Taxonomy" id="420089"/>
    <lineage>
        <taxon>Eukaryota</taxon>
        <taxon>Metazoa</taxon>
        <taxon>Ecdysozoa</taxon>
        <taxon>Arthropoda</taxon>
        <taxon>Hexapoda</taxon>
        <taxon>Insecta</taxon>
        <taxon>Pterygota</taxon>
        <taxon>Neoptera</taxon>
        <taxon>Endopterygota</taxon>
        <taxon>Coleoptera</taxon>
        <taxon>Polyphaga</taxon>
        <taxon>Cucujiformia</taxon>
        <taxon>Coccinelloidea</taxon>
        <taxon>Coccinellidae</taxon>
        <taxon>Epilachninae</taxon>
        <taxon>Epilachnini</taxon>
        <taxon>Henosepilachna</taxon>
    </lineage>
</organism>
<reference evidence="1 2" key="1">
    <citation type="submission" date="2023-03" db="EMBL/GenBank/DDBJ databases">
        <title>Genome insight into feeding habits of ladybird beetles.</title>
        <authorList>
            <person name="Li H.-S."/>
            <person name="Huang Y.-H."/>
            <person name="Pang H."/>
        </authorList>
    </citation>
    <scope>NUCLEOTIDE SEQUENCE [LARGE SCALE GENOMIC DNA]</scope>
    <source>
        <strain evidence="1">SYSU_2023b</strain>
        <tissue evidence="1">Whole body</tissue>
    </source>
</reference>
<name>A0AAW1U2M0_9CUCU</name>
<dbReference type="AlphaFoldDB" id="A0AAW1U2M0"/>
<evidence type="ECO:0000313" key="2">
    <source>
        <dbReference type="Proteomes" id="UP001431783"/>
    </source>
</evidence>
<dbReference type="Proteomes" id="UP001431783">
    <property type="component" value="Unassembled WGS sequence"/>
</dbReference>
<sequence length="67" mass="7527">MEAVSKTGNMEDAEYIIPRQLPRLEKEMEAVSTEHGEIKEAEETALWLCSAIVRLSPELVQTGLPKE</sequence>
<evidence type="ECO:0000313" key="1">
    <source>
        <dbReference type="EMBL" id="KAK9874791.1"/>
    </source>
</evidence>